<dbReference type="OrthoDB" id="2690418at2759"/>
<proteinExistence type="predicted"/>
<dbReference type="HOGENOM" id="CLU_000384_27_2_1"/>
<sequence length="84" mass="9573">MGVEFGKSKNEATGTMAKDLKSVLEEMCKVLFKTVEQMKHKAECECRHSKAPDYKQSGKLADKWIDSNQIKKIKPNVEELELSK</sequence>
<gene>
    <name evidence="1" type="ORF">SERLADRAFT_436462</name>
</gene>
<dbReference type="EMBL" id="GL945432">
    <property type="protein sequence ID" value="EGO26655.1"/>
    <property type="molecule type" value="Genomic_DNA"/>
</dbReference>
<evidence type="ECO:0000313" key="1">
    <source>
        <dbReference type="EMBL" id="EGO26655.1"/>
    </source>
</evidence>
<protein>
    <submittedName>
        <fullName evidence="1">Uncharacterized protein</fullName>
    </submittedName>
</protein>
<dbReference type="Proteomes" id="UP000008064">
    <property type="component" value="Unassembled WGS sequence"/>
</dbReference>
<reference evidence="1" key="1">
    <citation type="submission" date="2011-04" db="EMBL/GenBank/DDBJ databases">
        <title>Evolution of plant cell wall degrading machinery underlies the functional diversity of forest fungi.</title>
        <authorList>
            <consortium name="US DOE Joint Genome Institute (JGI-PGF)"/>
            <person name="Eastwood D.C."/>
            <person name="Floudas D."/>
            <person name="Binder M."/>
            <person name="Majcherczyk A."/>
            <person name="Schneider P."/>
            <person name="Aerts A."/>
            <person name="Asiegbu F.O."/>
            <person name="Baker S.E."/>
            <person name="Barry K."/>
            <person name="Bendiksby M."/>
            <person name="Blumentritt M."/>
            <person name="Coutinho P.M."/>
            <person name="Cullen D."/>
            <person name="Cullen D."/>
            <person name="Gathman A."/>
            <person name="Goodell B."/>
            <person name="Henrissat B."/>
            <person name="Ihrmark K."/>
            <person name="Kauserud H."/>
            <person name="Kohler A."/>
            <person name="LaButti K."/>
            <person name="Lapidus A."/>
            <person name="Lavin J.L."/>
            <person name="Lee Y.-H."/>
            <person name="Lindquist E."/>
            <person name="Lilly W."/>
            <person name="Lucas S."/>
            <person name="Morin E."/>
            <person name="Murat C."/>
            <person name="Oguiza J.A."/>
            <person name="Park J."/>
            <person name="Pisabarro A.G."/>
            <person name="Riley R."/>
            <person name="Rosling A."/>
            <person name="Salamov A."/>
            <person name="Schmidt O."/>
            <person name="Schmutz J."/>
            <person name="Skrede I."/>
            <person name="Stenlid J."/>
            <person name="Wiebenga A."/>
            <person name="Xie X."/>
            <person name="Kues U."/>
            <person name="Hibbett D.S."/>
            <person name="Hoffmeister D."/>
            <person name="Hogberg N."/>
            <person name="Martin F."/>
            <person name="Grigoriev I.V."/>
            <person name="Watkinson S.C."/>
        </authorList>
    </citation>
    <scope>NUCLEOTIDE SEQUENCE</scope>
    <source>
        <strain evidence="1">S7.9</strain>
    </source>
</reference>
<dbReference type="KEGG" id="sla:SERLADRAFT_436462"/>
<accession>F8NQV2</accession>
<dbReference type="RefSeq" id="XP_007316828.1">
    <property type="nucleotide sequence ID" value="XM_007316766.1"/>
</dbReference>
<dbReference type="GeneID" id="18814693"/>
<organism>
    <name type="scientific">Serpula lacrymans var. lacrymans (strain S7.9)</name>
    <name type="common">Dry rot fungus</name>
    <dbReference type="NCBI Taxonomy" id="578457"/>
    <lineage>
        <taxon>Eukaryota</taxon>
        <taxon>Fungi</taxon>
        <taxon>Dikarya</taxon>
        <taxon>Basidiomycota</taxon>
        <taxon>Agaricomycotina</taxon>
        <taxon>Agaricomycetes</taxon>
        <taxon>Agaricomycetidae</taxon>
        <taxon>Boletales</taxon>
        <taxon>Coniophorineae</taxon>
        <taxon>Serpulaceae</taxon>
        <taxon>Serpula</taxon>
    </lineage>
</organism>
<dbReference type="AlphaFoldDB" id="F8NQV2"/>
<name>F8NQV2_SERL9</name>